<keyword evidence="3" id="KW-1185">Reference proteome</keyword>
<accession>A0ABU1B914</accession>
<dbReference type="CDD" id="cd06532">
    <property type="entry name" value="Glyco_transf_25"/>
    <property type="match status" value="1"/>
</dbReference>
<proteinExistence type="predicted"/>
<dbReference type="InterPro" id="IPR002654">
    <property type="entry name" value="Glyco_trans_25"/>
</dbReference>
<dbReference type="Pfam" id="PF01755">
    <property type="entry name" value="Glyco_transf_25"/>
    <property type="match status" value="1"/>
</dbReference>
<sequence length="272" mass="30821">MPTILVINLAHSPERLTTSQQQLAKYGLSFERIDAIDGAILTPAQLNRHYSAVLNKQNYHYSLSLGQIGCYLSHRKAWQTIVERQLDYAIVLEDDFILDTDLNNTIKNIEQLPFDWQMIKLSAYQNRTRPVAYQVPLQHEQQLVIHKKLMTGCCATAISYQGAKQLLAATDTFGRPVDCDLQHIWETQVAGYSLLPYPFAQNCEQVSDIKSRSAVRVKKSFLTRKGQQLSSAVKNKFATVDFVKRTKRALSISNSDYKKGAAAPFINNVLKQ</sequence>
<protein>
    <submittedName>
        <fullName evidence="2">Glycosyltransferase family 25 protein</fullName>
    </submittedName>
</protein>
<dbReference type="RefSeq" id="WP_309038060.1">
    <property type="nucleotide sequence ID" value="NZ_JAVIFY010000001.1"/>
</dbReference>
<feature type="domain" description="Glycosyl transferase family 25" evidence="1">
    <location>
        <begin position="1"/>
        <end position="179"/>
    </location>
</feature>
<dbReference type="EMBL" id="JAVIFY010000001">
    <property type="protein sequence ID" value="MDQ9089999.1"/>
    <property type="molecule type" value="Genomic_DNA"/>
</dbReference>
<comment type="caution">
    <text evidence="2">The sequence shown here is derived from an EMBL/GenBank/DDBJ whole genome shotgun (WGS) entry which is preliminary data.</text>
</comment>
<name>A0ABU1B914_PSEHA</name>
<reference evidence="2 3" key="1">
    <citation type="submission" date="2023-08" db="EMBL/GenBank/DDBJ databases">
        <title>Pseudoalteromonas haloplanktis LL1 genome.</title>
        <authorList>
            <person name="Wu S."/>
        </authorList>
    </citation>
    <scope>NUCLEOTIDE SEQUENCE [LARGE SCALE GENOMIC DNA]</scope>
    <source>
        <strain evidence="2 3">LL1</strain>
    </source>
</reference>
<evidence type="ECO:0000313" key="3">
    <source>
        <dbReference type="Proteomes" id="UP001226574"/>
    </source>
</evidence>
<evidence type="ECO:0000259" key="1">
    <source>
        <dbReference type="Pfam" id="PF01755"/>
    </source>
</evidence>
<evidence type="ECO:0000313" key="2">
    <source>
        <dbReference type="EMBL" id="MDQ9089999.1"/>
    </source>
</evidence>
<dbReference type="Proteomes" id="UP001226574">
    <property type="component" value="Unassembled WGS sequence"/>
</dbReference>
<organism evidence="2 3">
    <name type="scientific">Pseudoalteromonas haloplanktis</name>
    <name type="common">Alteromonas haloplanktis</name>
    <dbReference type="NCBI Taxonomy" id="228"/>
    <lineage>
        <taxon>Bacteria</taxon>
        <taxon>Pseudomonadati</taxon>
        <taxon>Pseudomonadota</taxon>
        <taxon>Gammaproteobacteria</taxon>
        <taxon>Alteromonadales</taxon>
        <taxon>Pseudoalteromonadaceae</taxon>
        <taxon>Pseudoalteromonas</taxon>
    </lineage>
</organism>
<gene>
    <name evidence="2" type="ORF">RC083_00190</name>
</gene>